<evidence type="ECO:0000256" key="1">
    <source>
        <dbReference type="PROSITE-ProRule" id="PRU00042"/>
    </source>
</evidence>
<dbReference type="PROSITE" id="PS50157">
    <property type="entry name" value="ZINC_FINGER_C2H2_2"/>
    <property type="match status" value="1"/>
</dbReference>
<gene>
    <name evidence="3" type="ORF">P7K49_028767</name>
</gene>
<feature type="non-terminal residue" evidence="3">
    <location>
        <position position="54"/>
    </location>
</feature>
<evidence type="ECO:0000313" key="4">
    <source>
        <dbReference type="Proteomes" id="UP001266305"/>
    </source>
</evidence>
<feature type="domain" description="C2H2-type" evidence="2">
    <location>
        <begin position="29"/>
        <end position="54"/>
    </location>
</feature>
<evidence type="ECO:0000259" key="2">
    <source>
        <dbReference type="PROSITE" id="PS50157"/>
    </source>
</evidence>
<dbReference type="InterPro" id="IPR052274">
    <property type="entry name" value="Krueppel_C2H2_Zn-finger"/>
</dbReference>
<dbReference type="Gene3D" id="3.30.160.60">
    <property type="entry name" value="Classic Zinc Finger"/>
    <property type="match status" value="1"/>
</dbReference>
<keyword evidence="1" id="KW-0863">Zinc-finger</keyword>
<keyword evidence="1" id="KW-0479">Metal-binding</keyword>
<comment type="caution">
    <text evidence="3">The sequence shown here is derived from an EMBL/GenBank/DDBJ whole genome shotgun (WGS) entry which is preliminary data.</text>
</comment>
<proteinExistence type="predicted"/>
<dbReference type="EMBL" id="JASSZA010000015">
    <property type="protein sequence ID" value="KAK2092239.1"/>
    <property type="molecule type" value="Genomic_DNA"/>
</dbReference>
<dbReference type="PANTHER" id="PTHR22979">
    <property type="entry name" value="ZINC FINGER PROTEIN-RELATED"/>
    <property type="match status" value="1"/>
</dbReference>
<dbReference type="PANTHER" id="PTHR22979:SF2">
    <property type="entry name" value="ZINC FINGER PROTEIN 512"/>
    <property type="match status" value="1"/>
</dbReference>
<protein>
    <recommendedName>
        <fullName evidence="2">C2H2-type domain-containing protein</fullName>
    </recommendedName>
</protein>
<dbReference type="InterPro" id="IPR036236">
    <property type="entry name" value="Znf_C2H2_sf"/>
</dbReference>
<accession>A0ABQ9U5A9</accession>
<dbReference type="InterPro" id="IPR013087">
    <property type="entry name" value="Znf_C2H2_type"/>
</dbReference>
<reference evidence="3 4" key="1">
    <citation type="submission" date="2023-05" db="EMBL/GenBank/DDBJ databases">
        <title>B98-5 Cell Line De Novo Hybrid Assembly: An Optical Mapping Approach.</title>
        <authorList>
            <person name="Kananen K."/>
            <person name="Auerbach J.A."/>
            <person name="Kautto E."/>
            <person name="Blachly J.S."/>
        </authorList>
    </citation>
    <scope>NUCLEOTIDE SEQUENCE [LARGE SCALE GENOMIC DNA]</scope>
    <source>
        <strain evidence="3">B95-8</strain>
        <tissue evidence="3">Cell line</tissue>
    </source>
</reference>
<name>A0ABQ9U5A9_SAGOE</name>
<feature type="non-terminal residue" evidence="3">
    <location>
        <position position="1"/>
    </location>
</feature>
<keyword evidence="4" id="KW-1185">Reference proteome</keyword>
<dbReference type="Proteomes" id="UP001266305">
    <property type="component" value="Unassembled WGS sequence"/>
</dbReference>
<dbReference type="PROSITE" id="PS00028">
    <property type="entry name" value="ZINC_FINGER_C2H2_1"/>
    <property type="match status" value="1"/>
</dbReference>
<keyword evidence="1" id="KW-0862">Zinc</keyword>
<dbReference type="Pfam" id="PF13894">
    <property type="entry name" value="zf-C2H2_4"/>
    <property type="match status" value="1"/>
</dbReference>
<sequence length="54" mass="5751">GCEAVYSSVSGLKAHLGSCTLGNFVAGKYKCLLCQKEFVSESGVKYHINSVHAE</sequence>
<evidence type="ECO:0000313" key="3">
    <source>
        <dbReference type="EMBL" id="KAK2092239.1"/>
    </source>
</evidence>
<dbReference type="SUPFAM" id="SSF57667">
    <property type="entry name" value="beta-beta-alpha zinc fingers"/>
    <property type="match status" value="1"/>
</dbReference>
<organism evidence="3 4">
    <name type="scientific">Saguinus oedipus</name>
    <name type="common">Cotton-top tamarin</name>
    <name type="synonym">Oedipomidas oedipus</name>
    <dbReference type="NCBI Taxonomy" id="9490"/>
    <lineage>
        <taxon>Eukaryota</taxon>
        <taxon>Metazoa</taxon>
        <taxon>Chordata</taxon>
        <taxon>Craniata</taxon>
        <taxon>Vertebrata</taxon>
        <taxon>Euteleostomi</taxon>
        <taxon>Mammalia</taxon>
        <taxon>Eutheria</taxon>
        <taxon>Euarchontoglires</taxon>
        <taxon>Primates</taxon>
        <taxon>Haplorrhini</taxon>
        <taxon>Platyrrhini</taxon>
        <taxon>Cebidae</taxon>
        <taxon>Callitrichinae</taxon>
        <taxon>Saguinus</taxon>
    </lineage>
</organism>